<reference evidence="3 4" key="1">
    <citation type="submission" date="2016-10" db="EMBL/GenBank/DDBJ databases">
        <title>The genome of Paramicrosporidium saccamoebae is the missing link in understanding Cryptomycota and Microsporidia evolution.</title>
        <authorList>
            <person name="Quandt C.A."/>
            <person name="Beaudet D."/>
            <person name="Corsaro D."/>
            <person name="Michel R."/>
            <person name="Corradi N."/>
            <person name="James T."/>
        </authorList>
    </citation>
    <scope>NUCLEOTIDE SEQUENCE [LARGE SCALE GENOMIC DNA]</scope>
    <source>
        <strain evidence="3 4">KSL3</strain>
    </source>
</reference>
<dbReference type="STRING" id="1246581.A0A2H9TP30"/>
<dbReference type="SMART" id="SM00385">
    <property type="entry name" value="CYCLIN"/>
    <property type="match status" value="1"/>
</dbReference>
<keyword evidence="4" id="KW-1185">Reference proteome</keyword>
<comment type="similarity">
    <text evidence="1">Belongs to the cyclin family.</text>
</comment>
<dbReference type="Proteomes" id="UP000240830">
    <property type="component" value="Unassembled WGS sequence"/>
</dbReference>
<keyword evidence="1" id="KW-0195">Cyclin</keyword>
<dbReference type="InterPro" id="IPR043198">
    <property type="entry name" value="Cyclin/Ssn8"/>
</dbReference>
<evidence type="ECO:0000313" key="4">
    <source>
        <dbReference type="Proteomes" id="UP000240830"/>
    </source>
</evidence>
<feature type="domain" description="Cyclin-like" evidence="2">
    <location>
        <begin position="51"/>
        <end position="132"/>
    </location>
</feature>
<dbReference type="InterPro" id="IPR036915">
    <property type="entry name" value="Cyclin-like_sf"/>
</dbReference>
<dbReference type="SUPFAM" id="SSF47954">
    <property type="entry name" value="Cyclin-like"/>
    <property type="match status" value="2"/>
</dbReference>
<name>A0A2H9TP30_9FUNG</name>
<dbReference type="InterPro" id="IPR006671">
    <property type="entry name" value="Cyclin_N"/>
</dbReference>
<evidence type="ECO:0000313" key="3">
    <source>
        <dbReference type="EMBL" id="PJF19505.1"/>
    </source>
</evidence>
<evidence type="ECO:0000259" key="2">
    <source>
        <dbReference type="SMART" id="SM00385"/>
    </source>
</evidence>
<dbReference type="InterPro" id="IPR013763">
    <property type="entry name" value="Cyclin-like_dom"/>
</dbReference>
<feature type="non-terminal residue" evidence="3">
    <location>
        <position position="1"/>
    </location>
</feature>
<comment type="caution">
    <text evidence="3">The sequence shown here is derived from an EMBL/GenBank/DDBJ whole genome shotgun (WGS) entry which is preliminary data.</text>
</comment>
<dbReference type="GO" id="GO:0006357">
    <property type="term" value="P:regulation of transcription by RNA polymerase II"/>
    <property type="evidence" value="ECO:0007669"/>
    <property type="project" value="InterPro"/>
</dbReference>
<dbReference type="AlphaFoldDB" id="A0A2H9TP30"/>
<gene>
    <name evidence="3" type="ORF">PSACC_00676</name>
</gene>
<organism evidence="3 4">
    <name type="scientific">Paramicrosporidium saccamoebae</name>
    <dbReference type="NCBI Taxonomy" id="1246581"/>
    <lineage>
        <taxon>Eukaryota</taxon>
        <taxon>Fungi</taxon>
        <taxon>Fungi incertae sedis</taxon>
        <taxon>Cryptomycota</taxon>
        <taxon>Cryptomycota incertae sedis</taxon>
        <taxon>Paramicrosporidium</taxon>
    </lineage>
</organism>
<dbReference type="PIRSF" id="PIRSF028758">
    <property type="entry name" value="Cyclin, C/H/G types"/>
    <property type="match status" value="1"/>
</dbReference>
<evidence type="ECO:0000256" key="1">
    <source>
        <dbReference type="RuleBase" id="RU000383"/>
    </source>
</evidence>
<dbReference type="Gene3D" id="1.10.472.10">
    <property type="entry name" value="Cyclin-like"/>
    <property type="match status" value="2"/>
</dbReference>
<dbReference type="GO" id="GO:0016538">
    <property type="term" value="F:cyclin-dependent protein serine/threonine kinase regulator activity"/>
    <property type="evidence" value="ECO:0007669"/>
    <property type="project" value="InterPro"/>
</dbReference>
<sequence length="226" mass="25039">RDGGNYPCGMAKAQATGEAQWILSADEYSSLAAFKRSTDEEETTQRYKATGLVQSLGMRLKLPQTTIATAQVFLHRFYIRETFKAFPSAELAPAVVFLASKVEEHPRKLKDVLHDSPLSPERVLQLEKIILQTVCFDLTVTHPYRFVFRIVKGLRDVPDELVQSAWIVVNDSYRTTLCIRVPSKSVAAGAFCYAAEKKGLDVASLAADAVTDQLILDCPRAEVQGS</sequence>
<dbReference type="PANTHER" id="PTHR10026">
    <property type="entry name" value="CYCLIN"/>
    <property type="match status" value="1"/>
</dbReference>
<dbReference type="Pfam" id="PF00134">
    <property type="entry name" value="Cyclin_N"/>
    <property type="match status" value="1"/>
</dbReference>
<dbReference type="CDD" id="cd20546">
    <property type="entry name" value="CYCLIN_SpCG1C_ScCTK2-like_rpt2"/>
    <property type="match status" value="1"/>
</dbReference>
<dbReference type="EMBL" id="MTSL01000055">
    <property type="protein sequence ID" value="PJF19505.1"/>
    <property type="molecule type" value="Genomic_DNA"/>
</dbReference>
<proteinExistence type="inferred from homology"/>
<dbReference type="OrthoDB" id="25002at2759"/>
<protein>
    <submittedName>
        <fullName evidence="3">p-TEFB associated cyclin</fullName>
    </submittedName>
</protein>
<accession>A0A2H9TP30</accession>